<dbReference type="Proteomes" id="UP001219956">
    <property type="component" value="Unassembled WGS sequence"/>
</dbReference>
<sequence>MTRLIPLLFLLAGCSFTEQDDLEQWMQQAGSGLHGQVEPLPQIEPYKPYQYRGQDLVSPFETNRLQVARKNTAGNLPDTGRPREILENYELDKLKLVGTILLKSERLGLIQTPEGGIYRVRTGSFIGPNYGIVRSVAETEIKLEETVEDVNGEWVKQDNSLYLLQEQGKTP</sequence>
<comment type="caution">
    <text evidence="1">The sequence shown here is derived from an EMBL/GenBank/DDBJ whole genome shotgun (WGS) entry which is preliminary data.</text>
</comment>
<proteinExistence type="predicted"/>
<dbReference type="InterPro" id="IPR007446">
    <property type="entry name" value="PilP"/>
</dbReference>
<organism evidence="1 2">
    <name type="scientific">Vogesella aquatica</name>
    <dbReference type="NCBI Taxonomy" id="2984206"/>
    <lineage>
        <taxon>Bacteria</taxon>
        <taxon>Pseudomonadati</taxon>
        <taxon>Pseudomonadota</taxon>
        <taxon>Betaproteobacteria</taxon>
        <taxon>Neisseriales</taxon>
        <taxon>Chromobacteriaceae</taxon>
        <taxon>Vogesella</taxon>
    </lineage>
</organism>
<dbReference type="Gene3D" id="2.30.30.830">
    <property type="match status" value="1"/>
</dbReference>
<gene>
    <name evidence="1" type="ORF">PQU95_12650</name>
</gene>
<keyword evidence="2" id="KW-1185">Reference proteome</keyword>
<evidence type="ECO:0000313" key="1">
    <source>
        <dbReference type="EMBL" id="MDC7718060.1"/>
    </source>
</evidence>
<name>A0ABT5IZP8_9NEIS</name>
<dbReference type="EMBL" id="JAQQLF010000015">
    <property type="protein sequence ID" value="MDC7718060.1"/>
    <property type="molecule type" value="Genomic_DNA"/>
</dbReference>
<protein>
    <submittedName>
        <fullName evidence="1">Pilus assembly protein PilP</fullName>
    </submittedName>
</protein>
<dbReference type="PIRSF" id="PIRSF016481">
    <property type="entry name" value="Pilus_assembly_PilP"/>
    <property type="match status" value="1"/>
</dbReference>
<evidence type="ECO:0000313" key="2">
    <source>
        <dbReference type="Proteomes" id="UP001219956"/>
    </source>
</evidence>
<dbReference type="RefSeq" id="WP_272752359.1">
    <property type="nucleotide sequence ID" value="NZ_JAQQLF010000015.1"/>
</dbReference>
<dbReference type="Pfam" id="PF04351">
    <property type="entry name" value="PilP"/>
    <property type="match status" value="1"/>
</dbReference>
<reference evidence="1 2" key="1">
    <citation type="submission" date="2023-01" db="EMBL/GenBank/DDBJ databases">
        <title>Novel species of the genus Vogesella isolated from rivers.</title>
        <authorList>
            <person name="Lu H."/>
        </authorList>
    </citation>
    <scope>NUCLEOTIDE SEQUENCE [LARGE SCALE GENOMIC DNA]</scope>
    <source>
        <strain evidence="1 2">DC21W</strain>
    </source>
</reference>
<accession>A0ABT5IZP8</accession>